<keyword evidence="2" id="KW-0489">Methyltransferase</keyword>
<dbReference type="AlphaFoldDB" id="A0A3P3DCN6"/>
<protein>
    <submittedName>
        <fullName evidence="2">Precorrin methylase</fullName>
    </submittedName>
</protein>
<dbReference type="Proteomes" id="UP000282125">
    <property type="component" value="Unassembled WGS sequence"/>
</dbReference>
<sequence length="130" mass="13794">MRVVLGLGLREHADLAGFYDLTARLSAPQDCAIAVPEFRRHLPLIAVLRGLGRQLTLIPRTTLSGVPTMSQSARSLAAYGTGSVAEACALIACPGGVILQPARRSFDNRLTGALAQAPFDAPIINERPHP</sequence>
<comment type="caution">
    <text evidence="2">The sequence shown here is derived from an EMBL/GenBank/DDBJ whole genome shotgun (WGS) entry which is preliminary data.</text>
</comment>
<keyword evidence="2" id="KW-0808">Transferase</keyword>
<evidence type="ECO:0000259" key="1">
    <source>
        <dbReference type="Pfam" id="PF01890"/>
    </source>
</evidence>
<dbReference type="RefSeq" id="WP_124966117.1">
    <property type="nucleotide sequence ID" value="NZ_RRAZ01000027.1"/>
</dbReference>
<dbReference type="GO" id="GO:0008168">
    <property type="term" value="F:methyltransferase activity"/>
    <property type="evidence" value="ECO:0007669"/>
    <property type="project" value="UniProtKB-KW"/>
</dbReference>
<evidence type="ECO:0000313" key="3">
    <source>
        <dbReference type="Proteomes" id="UP000282125"/>
    </source>
</evidence>
<dbReference type="Gene3D" id="3.30.420.180">
    <property type="entry name" value="CobE/GbiG C-terminal domain"/>
    <property type="match status" value="1"/>
</dbReference>
<organism evidence="2 3">
    <name type="scientific">Falsigemmobacter faecalis</name>
    <dbReference type="NCBI Taxonomy" id="2488730"/>
    <lineage>
        <taxon>Bacteria</taxon>
        <taxon>Pseudomonadati</taxon>
        <taxon>Pseudomonadota</taxon>
        <taxon>Alphaproteobacteria</taxon>
        <taxon>Rhodobacterales</taxon>
        <taxon>Paracoccaceae</taxon>
        <taxon>Falsigemmobacter</taxon>
    </lineage>
</organism>
<name>A0A3P3DCN6_9RHOB</name>
<keyword evidence="3" id="KW-1185">Reference proteome</keyword>
<dbReference type="InterPro" id="IPR036518">
    <property type="entry name" value="CobE/GbiG_C_sf"/>
</dbReference>
<accession>A0A3P3DCN6</accession>
<dbReference type="GO" id="GO:0009236">
    <property type="term" value="P:cobalamin biosynthetic process"/>
    <property type="evidence" value="ECO:0007669"/>
    <property type="project" value="InterPro"/>
</dbReference>
<reference evidence="2 3" key="1">
    <citation type="submission" date="2018-11" db="EMBL/GenBank/DDBJ databases">
        <title>Gemmobacter sp. nov., YIM 102744-1 draft genome.</title>
        <authorList>
            <person name="Li G."/>
            <person name="Jiang Y."/>
        </authorList>
    </citation>
    <scope>NUCLEOTIDE SEQUENCE [LARGE SCALE GENOMIC DNA]</scope>
    <source>
        <strain evidence="2 3">YIM 102744-1</strain>
    </source>
</reference>
<feature type="domain" description="CobE/GbiG C-terminal" evidence="1">
    <location>
        <begin position="4"/>
        <end position="115"/>
    </location>
</feature>
<dbReference type="Pfam" id="PF01890">
    <property type="entry name" value="CbiG_C"/>
    <property type="match status" value="1"/>
</dbReference>
<evidence type="ECO:0000313" key="2">
    <source>
        <dbReference type="EMBL" id="RRH72060.1"/>
    </source>
</evidence>
<dbReference type="GO" id="GO:0032259">
    <property type="term" value="P:methylation"/>
    <property type="evidence" value="ECO:0007669"/>
    <property type="project" value="UniProtKB-KW"/>
</dbReference>
<dbReference type="SUPFAM" id="SSF159664">
    <property type="entry name" value="CobE/GbiG C-terminal domain-like"/>
    <property type="match status" value="1"/>
</dbReference>
<proteinExistence type="predicted"/>
<dbReference type="EMBL" id="RRAZ01000027">
    <property type="protein sequence ID" value="RRH72060.1"/>
    <property type="molecule type" value="Genomic_DNA"/>
</dbReference>
<gene>
    <name evidence="2" type="ORF">EG244_15650</name>
</gene>
<dbReference type="OrthoDB" id="7475241at2"/>
<dbReference type="InterPro" id="IPR002750">
    <property type="entry name" value="CobE/GbiG_C"/>
</dbReference>